<keyword evidence="3" id="KW-0732">Signal</keyword>
<evidence type="ECO:0000256" key="3">
    <source>
        <dbReference type="SAM" id="SignalP"/>
    </source>
</evidence>
<evidence type="ECO:0000259" key="4">
    <source>
        <dbReference type="SMART" id="SM00645"/>
    </source>
</evidence>
<keyword evidence="7" id="KW-1185">Reference proteome</keyword>
<proteinExistence type="inferred from homology"/>
<dbReference type="SUPFAM" id="SSF54001">
    <property type="entry name" value="Cysteine proteinases"/>
    <property type="match status" value="1"/>
</dbReference>
<organism evidence="6 7">
    <name type="scientific">Capsicum annuum</name>
    <name type="common">Capsicum pepper</name>
    <dbReference type="NCBI Taxonomy" id="4072"/>
    <lineage>
        <taxon>Eukaryota</taxon>
        <taxon>Viridiplantae</taxon>
        <taxon>Streptophyta</taxon>
        <taxon>Embryophyta</taxon>
        <taxon>Tracheophyta</taxon>
        <taxon>Spermatophyta</taxon>
        <taxon>Magnoliopsida</taxon>
        <taxon>eudicotyledons</taxon>
        <taxon>Gunneridae</taxon>
        <taxon>Pentapetalae</taxon>
        <taxon>asterids</taxon>
        <taxon>lamiids</taxon>
        <taxon>Solanales</taxon>
        <taxon>Solanaceae</taxon>
        <taxon>Solanoideae</taxon>
        <taxon>Capsiceae</taxon>
        <taxon>Capsicum</taxon>
    </lineage>
</organism>
<keyword evidence="6" id="KW-0645">Protease</keyword>
<dbReference type="SMR" id="A0A2G2Z179"/>
<reference evidence="6 7" key="2">
    <citation type="journal article" date="2017" name="Genome Biol.">
        <title>New reference genome sequences of hot pepper reveal the massive evolution of plant disease-resistance genes by retroduplication.</title>
        <authorList>
            <person name="Kim S."/>
            <person name="Park J."/>
            <person name="Yeom S.I."/>
            <person name="Kim Y.M."/>
            <person name="Seo E."/>
            <person name="Kim K.T."/>
            <person name="Kim M.S."/>
            <person name="Lee J.M."/>
            <person name="Cheong K."/>
            <person name="Shin H.S."/>
            <person name="Kim S.B."/>
            <person name="Han K."/>
            <person name="Lee J."/>
            <person name="Park M."/>
            <person name="Lee H.A."/>
            <person name="Lee H.Y."/>
            <person name="Lee Y."/>
            <person name="Oh S."/>
            <person name="Lee J.H."/>
            <person name="Choi E."/>
            <person name="Choi E."/>
            <person name="Lee S.E."/>
            <person name="Jeon J."/>
            <person name="Kim H."/>
            <person name="Choi G."/>
            <person name="Song H."/>
            <person name="Lee J."/>
            <person name="Lee S.C."/>
            <person name="Kwon J.K."/>
            <person name="Lee H.Y."/>
            <person name="Koo N."/>
            <person name="Hong Y."/>
            <person name="Kim R.W."/>
            <person name="Kang W.H."/>
            <person name="Huh J.H."/>
            <person name="Kang B.C."/>
            <person name="Yang T.J."/>
            <person name="Lee Y.H."/>
            <person name="Bennetzen J.L."/>
            <person name="Choi D."/>
        </authorList>
    </citation>
    <scope>NUCLEOTIDE SEQUENCE [LARGE SCALE GENOMIC DNA]</scope>
    <source>
        <strain evidence="7">cv. CM334</strain>
    </source>
</reference>
<dbReference type="SMART" id="SM00848">
    <property type="entry name" value="Inhibitor_I29"/>
    <property type="match status" value="1"/>
</dbReference>
<dbReference type="InterPro" id="IPR000169">
    <property type="entry name" value="Pept_cys_AS"/>
</dbReference>
<feature type="domain" description="Cathepsin propeptide inhibitor" evidence="5">
    <location>
        <begin position="38"/>
        <end position="95"/>
    </location>
</feature>
<dbReference type="PROSITE" id="PS00139">
    <property type="entry name" value="THIOL_PROTEASE_CYS"/>
    <property type="match status" value="1"/>
</dbReference>
<dbReference type="Gene3D" id="3.90.70.10">
    <property type="entry name" value="Cysteine proteinases"/>
    <property type="match status" value="1"/>
</dbReference>
<dbReference type="InterPro" id="IPR000668">
    <property type="entry name" value="Peptidase_C1A_C"/>
</dbReference>
<dbReference type="InterPro" id="IPR013201">
    <property type="entry name" value="Prot_inhib_I29"/>
</dbReference>
<dbReference type="InterPro" id="IPR013128">
    <property type="entry name" value="Peptidase_C1A"/>
</dbReference>
<dbReference type="SMART" id="SM00645">
    <property type="entry name" value="Pept_C1"/>
    <property type="match status" value="1"/>
</dbReference>
<dbReference type="Pfam" id="PF00112">
    <property type="entry name" value="Peptidase_C1"/>
    <property type="match status" value="1"/>
</dbReference>
<evidence type="ECO:0000259" key="5">
    <source>
        <dbReference type="SMART" id="SM00848"/>
    </source>
</evidence>
<dbReference type="GO" id="GO:0005615">
    <property type="term" value="C:extracellular space"/>
    <property type="evidence" value="ECO:0000318"/>
    <property type="project" value="GO_Central"/>
</dbReference>
<evidence type="ECO:0000313" key="7">
    <source>
        <dbReference type="Proteomes" id="UP000222542"/>
    </source>
</evidence>
<evidence type="ECO:0000256" key="1">
    <source>
        <dbReference type="ARBA" id="ARBA00008455"/>
    </source>
</evidence>
<dbReference type="Gramene" id="PHT75733">
    <property type="protein sequence ID" value="PHT75733"/>
    <property type="gene ID" value="T459_19255"/>
</dbReference>
<evidence type="ECO:0000256" key="2">
    <source>
        <dbReference type="ARBA" id="ARBA00023157"/>
    </source>
</evidence>
<accession>A0A2G2Z179</accession>
<dbReference type="EMBL" id="AYRZ02000007">
    <property type="protein sequence ID" value="PHT75733.1"/>
    <property type="molecule type" value="Genomic_DNA"/>
</dbReference>
<protein>
    <submittedName>
        <fullName evidence="6">Senescence-specific cysteine protease SAG39</fullName>
    </submittedName>
</protein>
<feature type="chain" id="PRO_5018626407" evidence="3">
    <location>
        <begin position="27"/>
        <end position="215"/>
    </location>
</feature>
<dbReference type="STRING" id="4072.A0A2G2Z179"/>
<dbReference type="CDD" id="cd02248">
    <property type="entry name" value="Peptidase_C1A"/>
    <property type="match status" value="1"/>
</dbReference>
<dbReference type="AlphaFoldDB" id="A0A2G2Z179"/>
<gene>
    <name evidence="6" type="ORF">T459_19255</name>
</gene>
<reference evidence="6 7" key="1">
    <citation type="journal article" date="2014" name="Nat. Genet.">
        <title>Genome sequence of the hot pepper provides insights into the evolution of pungency in Capsicum species.</title>
        <authorList>
            <person name="Kim S."/>
            <person name="Park M."/>
            <person name="Yeom S.I."/>
            <person name="Kim Y.M."/>
            <person name="Lee J.M."/>
            <person name="Lee H.A."/>
            <person name="Seo E."/>
            <person name="Choi J."/>
            <person name="Cheong K."/>
            <person name="Kim K.T."/>
            <person name="Jung K."/>
            <person name="Lee G.W."/>
            <person name="Oh S.K."/>
            <person name="Bae C."/>
            <person name="Kim S.B."/>
            <person name="Lee H.Y."/>
            <person name="Kim S.Y."/>
            <person name="Kim M.S."/>
            <person name="Kang B.C."/>
            <person name="Jo Y.D."/>
            <person name="Yang H.B."/>
            <person name="Jeong H.J."/>
            <person name="Kang W.H."/>
            <person name="Kwon J.K."/>
            <person name="Shin C."/>
            <person name="Lim J.Y."/>
            <person name="Park J.H."/>
            <person name="Huh J.H."/>
            <person name="Kim J.S."/>
            <person name="Kim B.D."/>
            <person name="Cohen O."/>
            <person name="Paran I."/>
            <person name="Suh M.C."/>
            <person name="Lee S.B."/>
            <person name="Kim Y.K."/>
            <person name="Shin Y."/>
            <person name="Noh S.J."/>
            <person name="Park J."/>
            <person name="Seo Y.S."/>
            <person name="Kwon S.Y."/>
            <person name="Kim H.A."/>
            <person name="Park J.M."/>
            <person name="Kim H.J."/>
            <person name="Choi S.B."/>
            <person name="Bosland P.W."/>
            <person name="Reeves G."/>
            <person name="Jo S.H."/>
            <person name="Lee B.W."/>
            <person name="Cho H.T."/>
            <person name="Choi H.S."/>
            <person name="Lee M.S."/>
            <person name="Yu Y."/>
            <person name="Do Choi Y."/>
            <person name="Park B.S."/>
            <person name="van Deynze A."/>
            <person name="Ashrafi H."/>
            <person name="Hill T."/>
            <person name="Kim W.T."/>
            <person name="Pai H.S."/>
            <person name="Ahn H.K."/>
            <person name="Yeam I."/>
            <person name="Giovannoni J.J."/>
            <person name="Rose J.K."/>
            <person name="Sorensen I."/>
            <person name="Lee S.J."/>
            <person name="Kim R.W."/>
            <person name="Choi I.Y."/>
            <person name="Choi B.S."/>
            <person name="Lim J.S."/>
            <person name="Lee Y.H."/>
            <person name="Choi D."/>
        </authorList>
    </citation>
    <scope>NUCLEOTIDE SEQUENCE [LARGE SCALE GENOMIC DNA]</scope>
    <source>
        <strain evidence="7">cv. CM334</strain>
    </source>
</reference>
<evidence type="ECO:0000313" key="6">
    <source>
        <dbReference type="EMBL" id="PHT75733.1"/>
    </source>
</evidence>
<dbReference type="Proteomes" id="UP000222542">
    <property type="component" value="Unassembled WGS sequence"/>
</dbReference>
<feature type="domain" description="Peptidase C1A papain C-terminal" evidence="4">
    <location>
        <begin position="122"/>
        <end position="214"/>
    </location>
</feature>
<sequence>MSALLDMKLLVLVLAILGICASQTKACTLPEESMMKKYKRWMIQYGHVYRTNAEKESRFKIFKENVELIKDFNDAVNQPYKLGINAFADLTNEEFRAARNGLKIPFCEPKITSFKYENVTAVPTTMDWRTKGAVTPIKDQGQCGSCWTFSTIAATEGITKLSTGNLISLSEQELVDCDRTRDDQGCEGGYMEDTFEFIVKKKKEKPKLASKEKIS</sequence>
<comment type="caution">
    <text evidence="6">The sequence shown here is derived from an EMBL/GenBank/DDBJ whole genome shotgun (WGS) entry which is preliminary data.</text>
</comment>
<keyword evidence="6" id="KW-0378">Hydrolase</keyword>
<dbReference type="OMA" id="NMASAMR"/>
<dbReference type="Gene3D" id="1.10.287.2250">
    <property type="match status" value="1"/>
</dbReference>
<feature type="signal peptide" evidence="3">
    <location>
        <begin position="1"/>
        <end position="26"/>
    </location>
</feature>
<dbReference type="InterPro" id="IPR038765">
    <property type="entry name" value="Papain-like_cys_pep_sf"/>
</dbReference>
<dbReference type="FunFam" id="3.90.70.10:FF:000515">
    <property type="entry name" value="Uncharacterized protein"/>
    <property type="match status" value="1"/>
</dbReference>
<comment type="similarity">
    <text evidence="1">Belongs to the peptidase C1 family.</text>
</comment>
<keyword evidence="2" id="KW-1015">Disulfide bond</keyword>
<dbReference type="Pfam" id="PF08246">
    <property type="entry name" value="Inhibitor_I29"/>
    <property type="match status" value="1"/>
</dbReference>
<dbReference type="GO" id="GO:0004197">
    <property type="term" value="F:cysteine-type endopeptidase activity"/>
    <property type="evidence" value="ECO:0000318"/>
    <property type="project" value="GO_Central"/>
</dbReference>
<dbReference type="GO" id="GO:0051603">
    <property type="term" value="P:proteolysis involved in protein catabolic process"/>
    <property type="evidence" value="ECO:0000318"/>
    <property type="project" value="GO_Central"/>
</dbReference>
<dbReference type="InterPro" id="IPR039417">
    <property type="entry name" value="Peptidase_C1A_papain-like"/>
</dbReference>
<name>A0A2G2Z179_CAPAN</name>
<dbReference type="PANTHER" id="PTHR12411">
    <property type="entry name" value="CYSTEINE PROTEASE FAMILY C1-RELATED"/>
    <property type="match status" value="1"/>
</dbReference>
<dbReference type="GO" id="GO:0005764">
    <property type="term" value="C:lysosome"/>
    <property type="evidence" value="ECO:0000318"/>
    <property type="project" value="GO_Central"/>
</dbReference>